<dbReference type="Pfam" id="PF23500">
    <property type="entry name" value="DUF7133"/>
    <property type="match status" value="2"/>
</dbReference>
<proteinExistence type="predicted"/>
<dbReference type="SUPFAM" id="SSF101898">
    <property type="entry name" value="NHL repeat"/>
    <property type="match status" value="1"/>
</dbReference>
<sequence>MFDNMINPVQMGVDTKGRLWAAVWPNYPKWEPIKNGANKQMQDSLVILPDKNRDGVADKMITFARVHNPTGFEFWNGGVIVASCPDLIYLKDTDGDDKADVKERLLHGLDSADTHHAANNIVYGPGGYIYYQRGVFHVSNVETPWQGPQRDTASAMYRFNPRTFRFSHHANNSPNPHGVSFDYWGYHFATDGTGGRAWQVRPDGKGKFKMQELLKKTVRPVCSSGILSSEHFPEENNGNFLICNAIGFLGIKQYTLQYDDEGDVWGTETKDLLVSADRNLRPTDFEIGDDGALYVSDWQNVIVGHMQHNVRDPNRNKTHGRIYRVTYEGRPLSKHVKVDGQSINKLLDLLKHPINGIRHRARVELSEHPSDKVLSATGKWLKQFDPKAKEDAHHLLEALWVYQRNDTKNEALLDQMLNSPEEHARISAKTVKQFWDKNL</sequence>
<dbReference type="EMBL" id="UINC01021331">
    <property type="protein sequence ID" value="SVA88668.1"/>
    <property type="molecule type" value="Genomic_DNA"/>
</dbReference>
<dbReference type="AlphaFoldDB" id="A0A381ZH67"/>
<organism evidence="2">
    <name type="scientific">marine metagenome</name>
    <dbReference type="NCBI Taxonomy" id="408172"/>
    <lineage>
        <taxon>unclassified sequences</taxon>
        <taxon>metagenomes</taxon>
        <taxon>ecological metagenomes</taxon>
    </lineage>
</organism>
<gene>
    <name evidence="2" type="ORF">METZ01_LOCUS141522</name>
</gene>
<dbReference type="PANTHER" id="PTHR33546">
    <property type="entry name" value="LARGE, MULTIFUNCTIONAL SECRETED PROTEIN-RELATED"/>
    <property type="match status" value="1"/>
</dbReference>
<evidence type="ECO:0000259" key="1">
    <source>
        <dbReference type="Pfam" id="PF23500"/>
    </source>
</evidence>
<accession>A0A381ZH67</accession>
<feature type="domain" description="DUF7133" evidence="1">
    <location>
        <begin position="218"/>
        <end position="328"/>
    </location>
</feature>
<dbReference type="PANTHER" id="PTHR33546:SF1">
    <property type="entry name" value="LARGE, MULTIFUNCTIONAL SECRETED PROTEIN"/>
    <property type="match status" value="1"/>
</dbReference>
<dbReference type="Gene3D" id="2.120.10.30">
    <property type="entry name" value="TolB, C-terminal domain"/>
    <property type="match status" value="1"/>
</dbReference>
<reference evidence="2" key="1">
    <citation type="submission" date="2018-05" db="EMBL/GenBank/DDBJ databases">
        <authorList>
            <person name="Lanie J.A."/>
            <person name="Ng W.-L."/>
            <person name="Kazmierczak K.M."/>
            <person name="Andrzejewski T.M."/>
            <person name="Davidsen T.M."/>
            <person name="Wayne K.J."/>
            <person name="Tettelin H."/>
            <person name="Glass J.I."/>
            <person name="Rusch D."/>
            <person name="Podicherti R."/>
            <person name="Tsui H.-C.T."/>
            <person name="Winkler M.E."/>
        </authorList>
    </citation>
    <scope>NUCLEOTIDE SEQUENCE</scope>
</reference>
<feature type="domain" description="DUF7133" evidence="1">
    <location>
        <begin position="5"/>
        <end position="195"/>
    </location>
</feature>
<name>A0A381ZH67_9ZZZZ</name>
<dbReference type="InterPro" id="IPR011042">
    <property type="entry name" value="6-blade_b-propeller_TolB-like"/>
</dbReference>
<protein>
    <recommendedName>
        <fullName evidence="1">DUF7133 domain-containing protein</fullName>
    </recommendedName>
</protein>
<evidence type="ECO:0000313" key="2">
    <source>
        <dbReference type="EMBL" id="SVA88668.1"/>
    </source>
</evidence>
<dbReference type="InterPro" id="IPR055557">
    <property type="entry name" value="DUF7133"/>
</dbReference>